<organism evidence="6 7">
    <name type="scientific">Ranatra chinensis</name>
    <dbReference type="NCBI Taxonomy" id="642074"/>
    <lineage>
        <taxon>Eukaryota</taxon>
        <taxon>Metazoa</taxon>
        <taxon>Ecdysozoa</taxon>
        <taxon>Arthropoda</taxon>
        <taxon>Hexapoda</taxon>
        <taxon>Insecta</taxon>
        <taxon>Pterygota</taxon>
        <taxon>Neoptera</taxon>
        <taxon>Paraneoptera</taxon>
        <taxon>Hemiptera</taxon>
        <taxon>Heteroptera</taxon>
        <taxon>Panheteroptera</taxon>
        <taxon>Nepomorpha</taxon>
        <taxon>Nepidae</taxon>
        <taxon>Ranatrinae</taxon>
        <taxon>Ranatra</taxon>
    </lineage>
</organism>
<comment type="caution">
    <text evidence="6">The sequence shown here is derived from an EMBL/GenBank/DDBJ whole genome shotgun (WGS) entry which is preliminary data.</text>
</comment>
<feature type="domain" description="GMP phosphodiesterase delta subunit" evidence="5">
    <location>
        <begin position="1"/>
        <end position="146"/>
    </location>
</feature>
<sequence length="152" mass="17724">MDTGAVLFKIPKESPTKLETAVEDFEVEGDIDSRSGRFVRYHFTPQFLQLKTVGATIEFTVGKRPLTNFRMIERYYFKDTLLKSFDFELGFCIPDSRNTCEHIYHFPDLSPSLIADMIDSPFETRSDSFYFVDEQLIMHFKAEYAYNGVLNQ</sequence>
<dbReference type="InterPro" id="IPR014756">
    <property type="entry name" value="Ig_E-set"/>
</dbReference>
<reference evidence="6 7" key="1">
    <citation type="submission" date="2024-07" db="EMBL/GenBank/DDBJ databases">
        <title>Chromosome-level genome assembly of the water stick insect Ranatra chinensis (Heteroptera: Nepidae).</title>
        <authorList>
            <person name="Liu X."/>
        </authorList>
    </citation>
    <scope>NUCLEOTIDE SEQUENCE [LARGE SCALE GENOMIC DNA]</scope>
    <source>
        <strain evidence="6">Cailab_2021Rc</strain>
        <tissue evidence="6">Muscle</tissue>
    </source>
</reference>
<dbReference type="SUPFAM" id="SSF81296">
    <property type="entry name" value="E set domains"/>
    <property type="match status" value="1"/>
</dbReference>
<dbReference type="PANTHER" id="PTHR12951:SF1">
    <property type="entry name" value="PROTEIN UNC-119 HOMOLOG"/>
    <property type="match status" value="1"/>
</dbReference>
<dbReference type="Gene3D" id="2.70.50.40">
    <property type="entry name" value="GMP phosphodiesterase, delta subunit"/>
    <property type="match status" value="1"/>
</dbReference>
<comment type="similarity">
    <text evidence="1">Belongs to the PDE6D/unc-119 family.</text>
</comment>
<keyword evidence="7" id="KW-1185">Reference proteome</keyword>
<evidence type="ECO:0000256" key="2">
    <source>
        <dbReference type="ARBA" id="ARBA00022448"/>
    </source>
</evidence>
<evidence type="ECO:0000256" key="1">
    <source>
        <dbReference type="ARBA" id="ARBA00008102"/>
    </source>
</evidence>
<dbReference type="EMBL" id="JBFDAA010000010">
    <property type="protein sequence ID" value="KAL1124766.1"/>
    <property type="molecule type" value="Genomic_DNA"/>
</dbReference>
<dbReference type="GO" id="GO:0015031">
    <property type="term" value="P:protein transport"/>
    <property type="evidence" value="ECO:0007669"/>
    <property type="project" value="UniProtKB-KW"/>
</dbReference>
<evidence type="ECO:0000256" key="4">
    <source>
        <dbReference type="ARBA" id="ARBA00023121"/>
    </source>
</evidence>
<dbReference type="GO" id="GO:0008289">
    <property type="term" value="F:lipid binding"/>
    <property type="evidence" value="ECO:0007669"/>
    <property type="project" value="UniProtKB-KW"/>
</dbReference>
<dbReference type="InterPro" id="IPR051519">
    <property type="entry name" value="PDE6D_unc-119_myristoyl-bd"/>
</dbReference>
<evidence type="ECO:0000313" key="6">
    <source>
        <dbReference type="EMBL" id="KAL1124766.1"/>
    </source>
</evidence>
<proteinExistence type="inferred from homology"/>
<dbReference type="InterPro" id="IPR008015">
    <property type="entry name" value="PDED_dom"/>
</dbReference>
<accession>A0ABD0YBS0</accession>
<dbReference type="PANTHER" id="PTHR12951">
    <property type="entry name" value="RETINAL PROTEIN 4"/>
    <property type="match status" value="1"/>
</dbReference>
<evidence type="ECO:0000259" key="5">
    <source>
        <dbReference type="Pfam" id="PF05351"/>
    </source>
</evidence>
<gene>
    <name evidence="6" type="ORF">AAG570_001387</name>
</gene>
<dbReference type="AlphaFoldDB" id="A0ABD0YBS0"/>
<keyword evidence="3" id="KW-0653">Protein transport</keyword>
<keyword evidence="4" id="KW-0446">Lipid-binding</keyword>
<dbReference type="Pfam" id="PF05351">
    <property type="entry name" value="GMP_PDE_delta"/>
    <property type="match status" value="1"/>
</dbReference>
<dbReference type="Proteomes" id="UP001558652">
    <property type="component" value="Unassembled WGS sequence"/>
</dbReference>
<protein>
    <recommendedName>
        <fullName evidence="5">GMP phosphodiesterase delta subunit domain-containing protein</fullName>
    </recommendedName>
</protein>
<keyword evidence="2" id="KW-0813">Transport</keyword>
<evidence type="ECO:0000256" key="3">
    <source>
        <dbReference type="ARBA" id="ARBA00022927"/>
    </source>
</evidence>
<name>A0ABD0YBS0_9HEMI</name>
<evidence type="ECO:0000313" key="7">
    <source>
        <dbReference type="Proteomes" id="UP001558652"/>
    </source>
</evidence>
<dbReference type="InterPro" id="IPR037036">
    <property type="entry name" value="PDED_dom_sf"/>
</dbReference>